<dbReference type="Pfam" id="PF23598">
    <property type="entry name" value="LRR_14"/>
    <property type="match status" value="1"/>
</dbReference>
<evidence type="ECO:0000259" key="10">
    <source>
        <dbReference type="Pfam" id="PF23598"/>
    </source>
</evidence>
<dbReference type="InterPro" id="IPR042197">
    <property type="entry name" value="Apaf_helical"/>
</dbReference>
<keyword evidence="3" id="KW-0547">Nucleotide-binding</keyword>
<dbReference type="InterPro" id="IPR036388">
    <property type="entry name" value="WH-like_DNA-bd_sf"/>
</dbReference>
<dbReference type="Gene3D" id="3.80.10.10">
    <property type="entry name" value="Ribonuclease Inhibitor"/>
    <property type="match status" value="2"/>
</dbReference>
<evidence type="ECO:0000259" key="8">
    <source>
        <dbReference type="Pfam" id="PF18052"/>
    </source>
</evidence>
<evidence type="ECO:0000256" key="2">
    <source>
        <dbReference type="ARBA" id="ARBA00022737"/>
    </source>
</evidence>
<organism evidence="11 12">
    <name type="scientific">Trema orientale</name>
    <name type="common">Charcoal tree</name>
    <name type="synonym">Celtis orientalis</name>
    <dbReference type="NCBI Taxonomy" id="63057"/>
    <lineage>
        <taxon>Eukaryota</taxon>
        <taxon>Viridiplantae</taxon>
        <taxon>Streptophyta</taxon>
        <taxon>Embryophyta</taxon>
        <taxon>Tracheophyta</taxon>
        <taxon>Spermatophyta</taxon>
        <taxon>Magnoliopsida</taxon>
        <taxon>eudicotyledons</taxon>
        <taxon>Gunneridae</taxon>
        <taxon>Pentapetalae</taxon>
        <taxon>rosids</taxon>
        <taxon>fabids</taxon>
        <taxon>Rosales</taxon>
        <taxon>Cannabaceae</taxon>
        <taxon>Trema</taxon>
    </lineage>
</organism>
<gene>
    <name evidence="11" type="ORF">TorRG33x02_009210</name>
</gene>
<keyword evidence="2" id="KW-0677">Repeat</keyword>
<dbReference type="PANTHER" id="PTHR36766:SF45">
    <property type="entry name" value="NB-ARC DOMAIN-CONTAINING PROTEIN"/>
    <property type="match status" value="1"/>
</dbReference>
<dbReference type="InterPro" id="IPR038005">
    <property type="entry name" value="RX-like_CC"/>
</dbReference>
<dbReference type="InterPro" id="IPR058922">
    <property type="entry name" value="WHD_DRP"/>
</dbReference>
<reference evidence="12" key="1">
    <citation type="submission" date="2016-06" db="EMBL/GenBank/DDBJ databases">
        <title>Parallel loss of symbiosis genes in relatives of nitrogen-fixing non-legume Parasponia.</title>
        <authorList>
            <person name="Van Velzen R."/>
            <person name="Holmer R."/>
            <person name="Bu F."/>
            <person name="Rutten L."/>
            <person name="Van Zeijl A."/>
            <person name="Liu W."/>
            <person name="Santuari L."/>
            <person name="Cao Q."/>
            <person name="Sharma T."/>
            <person name="Shen D."/>
            <person name="Roswanjaya Y."/>
            <person name="Wardhani T."/>
            <person name="Kalhor M.S."/>
            <person name="Jansen J."/>
            <person name="Van den Hoogen J."/>
            <person name="Gungor B."/>
            <person name="Hartog M."/>
            <person name="Hontelez J."/>
            <person name="Verver J."/>
            <person name="Yang W.-C."/>
            <person name="Schijlen E."/>
            <person name="Repin R."/>
            <person name="Schilthuizen M."/>
            <person name="Schranz E."/>
            <person name="Heidstra R."/>
            <person name="Miyata K."/>
            <person name="Fedorova E."/>
            <person name="Kohlen W."/>
            <person name="Bisseling T."/>
            <person name="Smit S."/>
            <person name="Geurts R."/>
        </authorList>
    </citation>
    <scope>NUCLEOTIDE SEQUENCE [LARGE SCALE GENOMIC DNA]</scope>
    <source>
        <strain evidence="12">cv. RG33-2</strain>
    </source>
</reference>
<dbReference type="SUPFAM" id="SSF52540">
    <property type="entry name" value="P-loop containing nucleoside triphosphate hydrolases"/>
    <property type="match status" value="1"/>
</dbReference>
<dbReference type="Proteomes" id="UP000237000">
    <property type="component" value="Unassembled WGS sequence"/>
</dbReference>
<accession>A0A2P5FYJ0</accession>
<dbReference type="InterPro" id="IPR003591">
    <property type="entry name" value="Leu-rich_rpt_typical-subtyp"/>
</dbReference>
<evidence type="ECO:0000256" key="1">
    <source>
        <dbReference type="ARBA" id="ARBA00022614"/>
    </source>
</evidence>
<evidence type="ECO:0000259" key="7">
    <source>
        <dbReference type="Pfam" id="PF00931"/>
    </source>
</evidence>
<evidence type="ECO:0000313" key="12">
    <source>
        <dbReference type="Proteomes" id="UP000237000"/>
    </source>
</evidence>
<dbReference type="GO" id="GO:0051707">
    <property type="term" value="P:response to other organism"/>
    <property type="evidence" value="ECO:0007669"/>
    <property type="project" value="UniProtKB-ARBA"/>
</dbReference>
<evidence type="ECO:0000256" key="6">
    <source>
        <dbReference type="SAM" id="Coils"/>
    </source>
</evidence>
<dbReference type="InterPro" id="IPR055414">
    <property type="entry name" value="LRR_R13L4/SHOC2-like"/>
</dbReference>
<name>A0A2P5FYJ0_TREOI</name>
<feature type="domain" description="Disease resistance protein winged helix" evidence="9">
    <location>
        <begin position="442"/>
        <end position="510"/>
    </location>
</feature>
<keyword evidence="1" id="KW-0433">Leucine-rich repeat</keyword>
<dbReference type="Gene3D" id="1.20.5.4130">
    <property type="match status" value="1"/>
</dbReference>
<dbReference type="GO" id="GO:0043531">
    <property type="term" value="F:ADP binding"/>
    <property type="evidence" value="ECO:0007669"/>
    <property type="project" value="InterPro"/>
</dbReference>
<keyword evidence="6" id="KW-0175">Coiled coil</keyword>
<dbReference type="InterPro" id="IPR002182">
    <property type="entry name" value="NB-ARC"/>
</dbReference>
<dbReference type="SMART" id="SM00369">
    <property type="entry name" value="LRR_TYP"/>
    <property type="match status" value="2"/>
</dbReference>
<dbReference type="PANTHER" id="PTHR36766">
    <property type="entry name" value="PLANT BROAD-SPECTRUM MILDEW RESISTANCE PROTEIN RPW8"/>
    <property type="match status" value="1"/>
</dbReference>
<evidence type="ECO:0000256" key="4">
    <source>
        <dbReference type="ARBA" id="ARBA00022821"/>
    </source>
</evidence>
<dbReference type="Gene3D" id="1.10.8.430">
    <property type="entry name" value="Helical domain of apoptotic protease-activating factors"/>
    <property type="match status" value="1"/>
</dbReference>
<dbReference type="FunFam" id="3.40.50.300:FF:001091">
    <property type="entry name" value="Probable disease resistance protein At1g61300"/>
    <property type="match status" value="1"/>
</dbReference>
<protein>
    <submittedName>
        <fullName evidence="11">LRR domain containing protein</fullName>
    </submittedName>
</protein>
<dbReference type="InterPro" id="IPR032675">
    <property type="entry name" value="LRR_dom_sf"/>
</dbReference>
<sequence>MAEAALVSALIDQLVSLAFRRVEEEVRLVQGVEEDVRKLKSNLEAIQAVLEDAEKRQLADLSVRNWLDKLKDATLDMDDVLDEWSTAILKLKIEREAERDDPIETNRKVCFSIHAAFSCFTSKVNRITLRHDIAHKIKDLNGKLDAIAVEKEKYKLNTINVAQPIERQQTTSFVDETEIKGRDEDIETLLSKLLHEDNNPRGKGLDIIPIVGMGGLEKTTLAQLAYNNEKVLTHFDKRIWVCVSDPFDEIKVAKAIIADIEGNSPNVSELETLLQKVRKCTEGKKFLLILDDVWTKDNKKWEQLKQPLKYGAIGSKIVVTTRKEEVAIMMGAANRMISLEKLSEEHCWLIFQQPAFLGRNEEECKQLEEFGRKIASKSKGLPLVAKTLGSLMRFKISKVQWENVLYSELWNMKEVDEIFAPFLLSYYDLSATEKRCFSYCSIFPKDHCIKKIELIRMWMAQGYISSGINSEEGYECFQILVMRSFFQNLESEGNGDIRSCKMHDIVHDFAQFLTKNECVTMEVEGVEENIKSVDEKAHHLTLVVESDAEYPAPKYNNLNGKNIRTLFVVSNTNMNSVDRCLFLPLTGLRTLSLECCGLKTLPESVSRLVHLRYLCLARNELEELPDSVCDLCNLQTLDLIYCHSFRRLPEGMGKLIKLKHLFIYGCDKLEGLPKGISKVSCLQSLDMLIIAEHHKEAYLDIKELKRLKNLRPEGHVHIKGCRNLGNAAEAEKLGLKNLSQDVYFLYLDFGELEKQGGFEDDSAILEALEPHHNLRVLGIRDYMCPNASPRWMLSLMNLRALGLIFCHNCKVLPSLGNLPFLESFDVFGMDSVKNVGVEFLGITKRGEEDGETSRDDRLKSPNPIISFPKLKSLSFTFMRQWEKWEGSVAETENMGLTVMPSLQNLVIWDCPRLQALPDFLQKTTTLKELSIHDSLILEEYYKRRTGKEWTKISHIPNIKVKDKYVQKDGIYIQGDRDHDIPGTSSSQPSQ</sequence>
<dbReference type="Pfam" id="PF00931">
    <property type="entry name" value="NB-ARC"/>
    <property type="match status" value="1"/>
</dbReference>
<feature type="domain" description="NB-ARC" evidence="7">
    <location>
        <begin position="184"/>
        <end position="356"/>
    </location>
</feature>
<comment type="caution">
    <text evidence="11">The sequence shown here is derived from an EMBL/GenBank/DDBJ whole genome shotgun (WGS) entry which is preliminary data.</text>
</comment>
<dbReference type="Pfam" id="PF18052">
    <property type="entry name" value="Rx_N"/>
    <property type="match status" value="1"/>
</dbReference>
<dbReference type="CDD" id="cd14798">
    <property type="entry name" value="RX-CC_like"/>
    <property type="match status" value="1"/>
</dbReference>
<dbReference type="InParanoid" id="A0A2P5FYJ0"/>
<dbReference type="AlphaFoldDB" id="A0A2P5FYJ0"/>
<evidence type="ECO:0000313" key="11">
    <source>
        <dbReference type="EMBL" id="POO02860.1"/>
    </source>
</evidence>
<dbReference type="InterPro" id="IPR027417">
    <property type="entry name" value="P-loop_NTPase"/>
</dbReference>
<dbReference type="GO" id="GO:0005524">
    <property type="term" value="F:ATP binding"/>
    <property type="evidence" value="ECO:0007669"/>
    <property type="project" value="UniProtKB-KW"/>
</dbReference>
<proteinExistence type="predicted"/>
<dbReference type="PRINTS" id="PR00364">
    <property type="entry name" value="DISEASERSIST"/>
</dbReference>
<evidence type="ECO:0000256" key="3">
    <source>
        <dbReference type="ARBA" id="ARBA00022741"/>
    </source>
</evidence>
<dbReference type="FunFam" id="1.10.10.10:FF:000322">
    <property type="entry name" value="Probable disease resistance protein At1g63360"/>
    <property type="match status" value="1"/>
</dbReference>
<keyword evidence="5" id="KW-0067">ATP-binding</keyword>
<feature type="domain" description="Disease resistance R13L4/SHOC-2-like LRR" evidence="10">
    <location>
        <begin position="585"/>
        <end position="908"/>
    </location>
</feature>
<evidence type="ECO:0000256" key="5">
    <source>
        <dbReference type="ARBA" id="ARBA00022840"/>
    </source>
</evidence>
<dbReference type="Gene3D" id="1.10.10.10">
    <property type="entry name" value="Winged helix-like DNA-binding domain superfamily/Winged helix DNA-binding domain"/>
    <property type="match status" value="1"/>
</dbReference>
<dbReference type="Pfam" id="PF23559">
    <property type="entry name" value="WHD_DRP"/>
    <property type="match status" value="1"/>
</dbReference>
<feature type="coiled-coil region" evidence="6">
    <location>
        <begin position="22"/>
        <end position="56"/>
    </location>
</feature>
<keyword evidence="4" id="KW-0611">Plant defense</keyword>
<dbReference type="EMBL" id="JXTC01000003">
    <property type="protein sequence ID" value="POO02860.1"/>
    <property type="molecule type" value="Genomic_DNA"/>
</dbReference>
<dbReference type="GO" id="GO:0006952">
    <property type="term" value="P:defense response"/>
    <property type="evidence" value="ECO:0007669"/>
    <property type="project" value="UniProtKB-KW"/>
</dbReference>
<feature type="domain" description="Disease resistance N-terminal" evidence="8">
    <location>
        <begin position="7"/>
        <end position="97"/>
    </location>
</feature>
<dbReference type="SUPFAM" id="SSF52058">
    <property type="entry name" value="L domain-like"/>
    <property type="match status" value="1"/>
</dbReference>
<evidence type="ECO:0000259" key="9">
    <source>
        <dbReference type="Pfam" id="PF23559"/>
    </source>
</evidence>
<dbReference type="Gene3D" id="3.40.50.300">
    <property type="entry name" value="P-loop containing nucleotide triphosphate hydrolases"/>
    <property type="match status" value="1"/>
</dbReference>
<dbReference type="OrthoDB" id="5279713at2759"/>
<dbReference type="InterPro" id="IPR041118">
    <property type="entry name" value="Rx_N"/>
</dbReference>
<keyword evidence="12" id="KW-1185">Reference proteome</keyword>